<dbReference type="EMBL" id="FNJL01000002">
    <property type="protein sequence ID" value="SDO67593.1"/>
    <property type="molecule type" value="Genomic_DNA"/>
</dbReference>
<dbReference type="OrthoDB" id="7030114at2"/>
<accession>A0A1H0LHL0</accession>
<dbReference type="InterPro" id="IPR022037">
    <property type="entry name" value="DUF3606"/>
</dbReference>
<organism evidence="1 2">
    <name type="scientific">Paracidovorax cattleyae</name>
    <dbReference type="NCBI Taxonomy" id="80868"/>
    <lineage>
        <taxon>Bacteria</taxon>
        <taxon>Pseudomonadati</taxon>
        <taxon>Pseudomonadota</taxon>
        <taxon>Betaproteobacteria</taxon>
        <taxon>Burkholderiales</taxon>
        <taxon>Comamonadaceae</taxon>
        <taxon>Paracidovorax</taxon>
    </lineage>
</organism>
<name>A0A1H0LHL0_9BURK</name>
<protein>
    <recommendedName>
        <fullName evidence="3">DUF3606 domain-containing protein</fullName>
    </recommendedName>
</protein>
<evidence type="ECO:0008006" key="3">
    <source>
        <dbReference type="Google" id="ProtNLM"/>
    </source>
</evidence>
<evidence type="ECO:0000313" key="2">
    <source>
        <dbReference type="Proteomes" id="UP000199317"/>
    </source>
</evidence>
<dbReference type="RefSeq" id="WP_092832109.1">
    <property type="nucleotide sequence ID" value="NZ_CP028290.1"/>
</dbReference>
<dbReference type="Pfam" id="PF12244">
    <property type="entry name" value="DUF3606"/>
    <property type="match status" value="1"/>
</dbReference>
<sequence length="64" mass="7327">MADDKTKVGGADRRLINLSEDYEVRDWASVLHCDEYELRRAVQTVGNSAEAVRSYLAQNRERAQ</sequence>
<dbReference type="AlphaFoldDB" id="A0A1H0LHL0"/>
<gene>
    <name evidence="1" type="ORF">SAMN04489708_102193</name>
</gene>
<proteinExistence type="predicted"/>
<evidence type="ECO:0000313" key="1">
    <source>
        <dbReference type="EMBL" id="SDO67593.1"/>
    </source>
</evidence>
<reference evidence="2" key="1">
    <citation type="submission" date="2016-10" db="EMBL/GenBank/DDBJ databases">
        <authorList>
            <person name="Varghese N."/>
            <person name="Submissions S."/>
        </authorList>
    </citation>
    <scope>NUCLEOTIDE SEQUENCE [LARGE SCALE GENOMIC DNA]</scope>
    <source>
        <strain evidence="2">DSM 17101</strain>
    </source>
</reference>
<keyword evidence="2" id="KW-1185">Reference proteome</keyword>
<dbReference type="Proteomes" id="UP000199317">
    <property type="component" value="Unassembled WGS sequence"/>
</dbReference>